<feature type="domain" description="C3H1-type" evidence="2">
    <location>
        <begin position="256"/>
        <end position="284"/>
    </location>
</feature>
<reference evidence="3 4" key="1">
    <citation type="journal article" date="2016" name="Mol. Biol. Evol.">
        <title>Comparative Genomics of Early-Diverging Mushroom-Forming Fungi Provides Insights into the Origins of Lignocellulose Decay Capabilities.</title>
        <authorList>
            <person name="Nagy L.G."/>
            <person name="Riley R."/>
            <person name="Tritt A."/>
            <person name="Adam C."/>
            <person name="Daum C."/>
            <person name="Floudas D."/>
            <person name="Sun H."/>
            <person name="Yadav J.S."/>
            <person name="Pangilinan J."/>
            <person name="Larsson K.H."/>
            <person name="Matsuura K."/>
            <person name="Barry K."/>
            <person name="Labutti K."/>
            <person name="Kuo R."/>
            <person name="Ohm R.A."/>
            <person name="Bhattacharya S.S."/>
            <person name="Shirouzu T."/>
            <person name="Yoshinaga Y."/>
            <person name="Martin F.M."/>
            <person name="Grigoriev I.V."/>
            <person name="Hibbett D.S."/>
        </authorList>
    </citation>
    <scope>NUCLEOTIDE SEQUENCE [LARGE SCALE GENOMIC DNA]</scope>
    <source>
        <strain evidence="3 4">HHB10207 ss-3</strain>
    </source>
</reference>
<keyword evidence="4" id="KW-1185">Reference proteome</keyword>
<dbReference type="PANTHER" id="PTHR37543">
    <property type="entry name" value="CCCH ZINC FINGER DNA BINDING PROTEIN (AFU_ORTHOLOGUE AFUA_5G12760)"/>
    <property type="match status" value="1"/>
</dbReference>
<dbReference type="OrthoDB" id="2270193at2759"/>
<feature type="domain" description="C3H1-type" evidence="2">
    <location>
        <begin position="217"/>
        <end position="244"/>
    </location>
</feature>
<dbReference type="Gene3D" id="4.10.1000.10">
    <property type="entry name" value="Zinc finger, CCCH-type"/>
    <property type="match status" value="1"/>
</dbReference>
<feature type="non-terminal residue" evidence="3">
    <location>
        <position position="289"/>
    </location>
</feature>
<dbReference type="EMBL" id="KV428079">
    <property type="protein sequence ID" value="KZT37640.1"/>
    <property type="molecule type" value="Genomic_DNA"/>
</dbReference>
<dbReference type="Proteomes" id="UP000076798">
    <property type="component" value="Unassembled WGS sequence"/>
</dbReference>
<dbReference type="AlphaFoldDB" id="A0A166CN23"/>
<sequence length="289" mass="32047">MGEEGGFQVAEKINHHIARDIAKLASAQSLGEVQLWITVMMNKAEVMKRLTHLQICSAPQYDAFIQGFGYASPRYLMVDLGERSEQVASKIAEQVMFGIKLPQTLRIYFGGKSVGQHVQLLQAVCQEHLQDRMVLLQGKGPSKSTNQDRHFKTLEIGDTFLNNSMLSSPSPSWSSHSHREESRAVARITPTLPTTDAATIATVHRGLVVDPTLPLHKQKQPPCTEFYLAVCSKGASCKYSHSYNLSEAQMTDMANAAKKVPCFRILNNRPCSYGERCVWGHVCPAGKKC</sequence>
<evidence type="ECO:0000313" key="3">
    <source>
        <dbReference type="EMBL" id="KZT37640.1"/>
    </source>
</evidence>
<keyword evidence="1" id="KW-0479">Metal-binding</keyword>
<name>A0A166CN23_9AGAM</name>
<keyword evidence="1" id="KW-0863">Zinc-finger</keyword>
<dbReference type="GO" id="GO:0008270">
    <property type="term" value="F:zinc ion binding"/>
    <property type="evidence" value="ECO:0007669"/>
    <property type="project" value="UniProtKB-KW"/>
</dbReference>
<organism evidence="3 4">
    <name type="scientific">Sistotremastrum suecicum HHB10207 ss-3</name>
    <dbReference type="NCBI Taxonomy" id="1314776"/>
    <lineage>
        <taxon>Eukaryota</taxon>
        <taxon>Fungi</taxon>
        <taxon>Dikarya</taxon>
        <taxon>Basidiomycota</taxon>
        <taxon>Agaricomycotina</taxon>
        <taxon>Agaricomycetes</taxon>
        <taxon>Sistotremastrales</taxon>
        <taxon>Sistotremastraceae</taxon>
        <taxon>Sistotremastrum</taxon>
    </lineage>
</organism>
<dbReference type="InterPro" id="IPR057683">
    <property type="entry name" value="DUF7923"/>
</dbReference>
<feature type="zinc finger region" description="C3H1-type" evidence="1">
    <location>
        <begin position="256"/>
        <end position="284"/>
    </location>
</feature>
<feature type="zinc finger region" description="C3H1-type" evidence="1">
    <location>
        <begin position="217"/>
        <end position="244"/>
    </location>
</feature>
<evidence type="ECO:0000256" key="1">
    <source>
        <dbReference type="PROSITE-ProRule" id="PRU00723"/>
    </source>
</evidence>
<evidence type="ECO:0000313" key="4">
    <source>
        <dbReference type="Proteomes" id="UP000076798"/>
    </source>
</evidence>
<dbReference type="PROSITE" id="PS50103">
    <property type="entry name" value="ZF_C3H1"/>
    <property type="match status" value="2"/>
</dbReference>
<protein>
    <recommendedName>
        <fullName evidence="2">C3H1-type domain-containing protein</fullName>
    </recommendedName>
</protein>
<dbReference type="InterPro" id="IPR000571">
    <property type="entry name" value="Znf_CCCH"/>
</dbReference>
<accession>A0A166CN23</accession>
<dbReference type="Pfam" id="PF25540">
    <property type="entry name" value="DUF7923"/>
    <property type="match status" value="1"/>
</dbReference>
<proteinExistence type="predicted"/>
<dbReference type="PANTHER" id="PTHR37543:SF1">
    <property type="entry name" value="CCCH ZINC FINGER DNA BINDING PROTEIN (AFU_ORTHOLOGUE AFUA_5G12760)"/>
    <property type="match status" value="1"/>
</dbReference>
<keyword evidence="1" id="KW-0862">Zinc</keyword>
<gene>
    <name evidence="3" type="ORF">SISSUDRAFT_1105926</name>
</gene>
<evidence type="ECO:0000259" key="2">
    <source>
        <dbReference type="PROSITE" id="PS50103"/>
    </source>
</evidence>
<dbReference type="STRING" id="1314776.A0A166CN23"/>